<protein>
    <submittedName>
        <fullName evidence="4">GNAT family N-acetyltransferase</fullName>
        <ecNumber evidence="4">2.3.1.-</ecNumber>
    </submittedName>
</protein>
<gene>
    <name evidence="4" type="ORF">ACFSTF_01215</name>
</gene>
<keyword evidence="1 4" id="KW-0808">Transferase</keyword>
<dbReference type="InterPro" id="IPR016181">
    <property type="entry name" value="Acyl_CoA_acyltransferase"/>
</dbReference>
<comment type="caution">
    <text evidence="4">The sequence shown here is derived from an EMBL/GenBank/DDBJ whole genome shotgun (WGS) entry which is preliminary data.</text>
</comment>
<dbReference type="Proteomes" id="UP001597458">
    <property type="component" value="Unassembled WGS sequence"/>
</dbReference>
<name>A0ABW5PM82_9BACI</name>
<dbReference type="PANTHER" id="PTHR43420">
    <property type="entry name" value="ACETYLTRANSFERASE"/>
    <property type="match status" value="1"/>
</dbReference>
<dbReference type="Gene3D" id="3.40.630.30">
    <property type="match status" value="2"/>
</dbReference>
<evidence type="ECO:0000313" key="5">
    <source>
        <dbReference type="Proteomes" id="UP001597458"/>
    </source>
</evidence>
<dbReference type="GO" id="GO:0016746">
    <property type="term" value="F:acyltransferase activity"/>
    <property type="evidence" value="ECO:0007669"/>
    <property type="project" value="UniProtKB-KW"/>
</dbReference>
<dbReference type="EC" id="2.3.1.-" evidence="4"/>
<keyword evidence="2 4" id="KW-0012">Acyltransferase</keyword>
<feature type="domain" description="N-acetyltransferase" evidence="3">
    <location>
        <begin position="1"/>
        <end position="141"/>
    </location>
</feature>
<evidence type="ECO:0000259" key="3">
    <source>
        <dbReference type="PROSITE" id="PS51186"/>
    </source>
</evidence>
<dbReference type="SUPFAM" id="SSF55729">
    <property type="entry name" value="Acyl-CoA N-acyltransferases (Nat)"/>
    <property type="match status" value="2"/>
</dbReference>
<proteinExistence type="predicted"/>
<dbReference type="EMBL" id="JBHUMR010000004">
    <property type="protein sequence ID" value="MFD2615944.1"/>
    <property type="molecule type" value="Genomic_DNA"/>
</dbReference>
<keyword evidence="5" id="KW-1185">Reference proteome</keyword>
<dbReference type="InterPro" id="IPR000182">
    <property type="entry name" value="GNAT_dom"/>
</dbReference>
<evidence type="ECO:0000256" key="2">
    <source>
        <dbReference type="ARBA" id="ARBA00023315"/>
    </source>
</evidence>
<accession>A0ABW5PM82</accession>
<sequence length="274" mass="32434">MLNKVQLKKIQQLQKLCEAHDGIHLKLNIEILREREEEECDYFHYINGRLAGYLALYPFGQEVELCGMVHPEYRRQGIMSLLFKQALEVIEKKKYKKIRLNAPAKSITAKAFFDQLPCHYSFTEYQMKWVKQELADQDNLVSIRYATRDDYQTEIQIDVQCYGMSEKEAEEEYYELKQETGWRFYIIENDGVPIGKIRVEQNEDESWIYGFAIYPEFQGKGFGRESLKKILALEKDKNEICIEVAATNRAALHLYKSCGFTVFEVQDYYDYRLI</sequence>
<dbReference type="PROSITE" id="PS51186">
    <property type="entry name" value="GNAT"/>
    <property type="match status" value="2"/>
</dbReference>
<evidence type="ECO:0000256" key="1">
    <source>
        <dbReference type="ARBA" id="ARBA00022679"/>
    </source>
</evidence>
<dbReference type="CDD" id="cd04301">
    <property type="entry name" value="NAT_SF"/>
    <property type="match status" value="2"/>
</dbReference>
<evidence type="ECO:0000313" key="4">
    <source>
        <dbReference type="EMBL" id="MFD2615944.1"/>
    </source>
</evidence>
<feature type="domain" description="N-acetyltransferase" evidence="3">
    <location>
        <begin position="141"/>
        <end position="274"/>
    </location>
</feature>
<dbReference type="InterPro" id="IPR050680">
    <property type="entry name" value="YpeA/RimI_acetyltransf"/>
</dbReference>
<organism evidence="4 5">
    <name type="scientific">Terrilactibacillus laevilacticus</name>
    <dbReference type="NCBI Taxonomy" id="1380157"/>
    <lineage>
        <taxon>Bacteria</taxon>
        <taxon>Bacillati</taxon>
        <taxon>Bacillota</taxon>
        <taxon>Bacilli</taxon>
        <taxon>Bacillales</taxon>
        <taxon>Bacillaceae</taxon>
        <taxon>Terrilactibacillus</taxon>
    </lineage>
</organism>
<dbReference type="Pfam" id="PF00583">
    <property type="entry name" value="Acetyltransf_1"/>
    <property type="match status" value="2"/>
</dbReference>
<reference evidence="5" key="1">
    <citation type="journal article" date="2019" name="Int. J. Syst. Evol. Microbiol.">
        <title>The Global Catalogue of Microorganisms (GCM) 10K type strain sequencing project: providing services to taxonomists for standard genome sequencing and annotation.</title>
        <authorList>
            <consortium name="The Broad Institute Genomics Platform"/>
            <consortium name="The Broad Institute Genome Sequencing Center for Infectious Disease"/>
            <person name="Wu L."/>
            <person name="Ma J."/>
        </authorList>
    </citation>
    <scope>NUCLEOTIDE SEQUENCE [LARGE SCALE GENOMIC DNA]</scope>
    <source>
        <strain evidence="5">TISTR 2241</strain>
    </source>
</reference>
<dbReference type="RefSeq" id="WP_141191823.1">
    <property type="nucleotide sequence ID" value="NZ_JBHUMR010000004.1"/>
</dbReference>